<keyword evidence="1" id="KW-1133">Transmembrane helix</keyword>
<dbReference type="Proteomes" id="UP000467006">
    <property type="component" value="Chromosome"/>
</dbReference>
<keyword evidence="1" id="KW-0472">Membrane</keyword>
<dbReference type="RefSeq" id="WP_165776248.1">
    <property type="nucleotide sequence ID" value="NZ_AP022563.1"/>
</dbReference>
<reference evidence="2 3" key="1">
    <citation type="journal article" date="2019" name="Emerg. Microbes Infect.">
        <title>Comprehensive subspecies identification of 175 nontuberculous mycobacteria species based on 7547 genomic profiles.</title>
        <authorList>
            <person name="Matsumoto Y."/>
            <person name="Kinjo T."/>
            <person name="Motooka D."/>
            <person name="Nabeya D."/>
            <person name="Jung N."/>
            <person name="Uechi K."/>
            <person name="Horii T."/>
            <person name="Iida T."/>
            <person name="Fujita J."/>
            <person name="Nakamura S."/>
        </authorList>
    </citation>
    <scope>NUCLEOTIDE SEQUENCE [LARGE SCALE GENOMIC DNA]</scope>
    <source>
        <strain evidence="2 3">JCM 6396</strain>
    </source>
</reference>
<name>A0A7I7K3J9_9MYCO</name>
<accession>A0A7I7K3J9</accession>
<dbReference type="AlphaFoldDB" id="A0A7I7K3J9"/>
<evidence type="ECO:0000313" key="2">
    <source>
        <dbReference type="EMBL" id="BBX18655.1"/>
    </source>
</evidence>
<keyword evidence="3" id="KW-1185">Reference proteome</keyword>
<feature type="transmembrane region" description="Helical" evidence="1">
    <location>
        <begin position="30"/>
        <end position="51"/>
    </location>
</feature>
<dbReference type="EMBL" id="AP022563">
    <property type="protein sequence ID" value="BBX18655.1"/>
    <property type="molecule type" value="Genomic_DNA"/>
</dbReference>
<feature type="transmembrane region" description="Helical" evidence="1">
    <location>
        <begin position="63"/>
        <end position="84"/>
    </location>
</feature>
<protein>
    <submittedName>
        <fullName evidence="2">Uncharacterized protein</fullName>
    </submittedName>
</protein>
<keyword evidence="1" id="KW-0812">Transmembrane</keyword>
<evidence type="ECO:0000256" key="1">
    <source>
        <dbReference type="SAM" id="Phobius"/>
    </source>
</evidence>
<organism evidence="2 3">
    <name type="scientific">Mycolicibacterium duvalii</name>
    <dbReference type="NCBI Taxonomy" id="39688"/>
    <lineage>
        <taxon>Bacteria</taxon>
        <taxon>Bacillati</taxon>
        <taxon>Actinomycetota</taxon>
        <taxon>Actinomycetes</taxon>
        <taxon>Mycobacteriales</taxon>
        <taxon>Mycobacteriaceae</taxon>
        <taxon>Mycolicibacterium</taxon>
    </lineage>
</organism>
<sequence>MSDNVTDRGDEVAPGRPVVLEATPPGLWRALLGGAVAVLAPLFGFLVGGMLGAGTTGDSMDPMFLALFTGIVIGGLGVLVALSGGARLWRHFHRNAAADAETTRRNVTPR</sequence>
<evidence type="ECO:0000313" key="3">
    <source>
        <dbReference type="Proteomes" id="UP000467006"/>
    </source>
</evidence>
<gene>
    <name evidence="2" type="ORF">MDUV_35150</name>
</gene>
<proteinExistence type="predicted"/>
<dbReference type="KEGG" id="mdu:MDUV_35150"/>